<evidence type="ECO:0000313" key="2">
    <source>
        <dbReference type="EMBL" id="EPS66637.1"/>
    </source>
</evidence>
<evidence type="ECO:0000256" key="1">
    <source>
        <dbReference type="SAM" id="MobiDB-lite"/>
    </source>
</evidence>
<proteinExistence type="predicted"/>
<evidence type="ECO:0000313" key="3">
    <source>
        <dbReference type="Proteomes" id="UP000015453"/>
    </source>
</evidence>
<gene>
    <name evidence="2" type="ORF">M569_08142</name>
</gene>
<dbReference type="Proteomes" id="UP000015453">
    <property type="component" value="Unassembled WGS sequence"/>
</dbReference>
<feature type="region of interest" description="Disordered" evidence="1">
    <location>
        <begin position="69"/>
        <end position="93"/>
    </location>
</feature>
<protein>
    <submittedName>
        <fullName evidence="2">Uncharacterized protein</fullName>
    </submittedName>
</protein>
<organism evidence="2 3">
    <name type="scientific">Genlisea aurea</name>
    <dbReference type="NCBI Taxonomy" id="192259"/>
    <lineage>
        <taxon>Eukaryota</taxon>
        <taxon>Viridiplantae</taxon>
        <taxon>Streptophyta</taxon>
        <taxon>Embryophyta</taxon>
        <taxon>Tracheophyta</taxon>
        <taxon>Spermatophyta</taxon>
        <taxon>Magnoliopsida</taxon>
        <taxon>eudicotyledons</taxon>
        <taxon>Gunneridae</taxon>
        <taxon>Pentapetalae</taxon>
        <taxon>asterids</taxon>
        <taxon>lamiids</taxon>
        <taxon>Lamiales</taxon>
        <taxon>Lentibulariaceae</taxon>
        <taxon>Genlisea</taxon>
    </lineage>
</organism>
<feature type="non-terminal residue" evidence="2">
    <location>
        <position position="1"/>
    </location>
</feature>
<comment type="caution">
    <text evidence="2">The sequence shown here is derived from an EMBL/GenBank/DDBJ whole genome shotgun (WGS) entry which is preliminary data.</text>
</comment>
<keyword evidence="3" id="KW-1185">Reference proteome</keyword>
<sequence>ATFLCTRCQDNTEKDLASAVRREKDLDLICKDQAAEIENLKKMIEEFKRLSGAQSDSCRGSSNFVDVKNQQQLETISENEPDDGNQVMGIRNL</sequence>
<accession>S8E2Y4</accession>
<name>S8E2Y4_9LAMI</name>
<reference evidence="2 3" key="1">
    <citation type="journal article" date="2013" name="BMC Genomics">
        <title>The miniature genome of a carnivorous plant Genlisea aurea contains a low number of genes and short non-coding sequences.</title>
        <authorList>
            <person name="Leushkin E.V."/>
            <person name="Sutormin R.A."/>
            <person name="Nabieva E.R."/>
            <person name="Penin A.A."/>
            <person name="Kondrashov A.S."/>
            <person name="Logacheva M.D."/>
        </authorList>
    </citation>
    <scope>NUCLEOTIDE SEQUENCE [LARGE SCALE GENOMIC DNA]</scope>
</reference>
<dbReference type="AlphaFoldDB" id="S8E2Y4"/>
<dbReference type="EMBL" id="AUSU01003572">
    <property type="protein sequence ID" value="EPS66637.1"/>
    <property type="molecule type" value="Genomic_DNA"/>
</dbReference>